<organism evidence="1">
    <name type="scientific">Medicago truncatula</name>
    <name type="common">Barrel medic</name>
    <name type="synonym">Medicago tribuloides</name>
    <dbReference type="NCBI Taxonomy" id="3880"/>
    <lineage>
        <taxon>Eukaryota</taxon>
        <taxon>Viridiplantae</taxon>
        <taxon>Streptophyta</taxon>
        <taxon>Embryophyta</taxon>
        <taxon>Tracheophyta</taxon>
        <taxon>Spermatophyta</taxon>
        <taxon>Magnoliopsida</taxon>
        <taxon>eudicotyledons</taxon>
        <taxon>Gunneridae</taxon>
        <taxon>Pentapetalae</taxon>
        <taxon>rosids</taxon>
        <taxon>fabids</taxon>
        <taxon>Fabales</taxon>
        <taxon>Fabaceae</taxon>
        <taxon>Papilionoideae</taxon>
        <taxon>50 kb inversion clade</taxon>
        <taxon>NPAAA clade</taxon>
        <taxon>Hologalegina</taxon>
        <taxon>IRL clade</taxon>
        <taxon>Trifolieae</taxon>
        <taxon>Medicago</taxon>
    </lineage>
</organism>
<sequence>MKQIVGEEKESSVNEAPIFEFNQLSTLLLWKLHNLKGFYAGNHTLACPSLRNINVSRCTKLKLFRTLSTTSSNFRDDRHSLLMQQPLFVAEEVIPNLELLRMVHADADMIFQTQNSSALFRKMTIFGLSCYNSEEPRFPYWFLENVHTIETLYVEWSCFKTIFEDKGEISERTHAQIKNLTLNELLEQNVFHNEPY</sequence>
<reference evidence="1" key="1">
    <citation type="journal article" date="2018" name="Nat. Plants">
        <title>Whole-genome landscape of Medicago truncatula symbiotic genes.</title>
        <authorList>
            <person name="Pecrix Y."/>
            <person name="Gamas P."/>
            <person name="Carrere S."/>
        </authorList>
    </citation>
    <scope>NUCLEOTIDE SEQUENCE</scope>
    <source>
        <tissue evidence="1">Leaves</tissue>
    </source>
</reference>
<protein>
    <submittedName>
        <fullName evidence="1">Uncharacterized protein</fullName>
    </submittedName>
</protein>
<evidence type="ECO:0000313" key="1">
    <source>
        <dbReference type="EMBL" id="RHN78270.1"/>
    </source>
</evidence>
<proteinExistence type="predicted"/>
<accession>A0A396JJ49</accession>
<name>A0A396JJ49_MEDTR</name>
<comment type="caution">
    <text evidence="1">The sequence shown here is derived from an EMBL/GenBank/DDBJ whole genome shotgun (WGS) entry which is preliminary data.</text>
</comment>
<dbReference type="EMBL" id="PSQE01000001">
    <property type="protein sequence ID" value="RHN78270.1"/>
    <property type="molecule type" value="Genomic_DNA"/>
</dbReference>
<dbReference type="Proteomes" id="UP000265566">
    <property type="component" value="Chromosome 1"/>
</dbReference>
<gene>
    <name evidence="1" type="ORF">MtrunA17_Chr1g0163651</name>
</gene>
<dbReference type="Gramene" id="rna1804">
    <property type="protein sequence ID" value="RHN78270.1"/>
    <property type="gene ID" value="gene1804"/>
</dbReference>
<dbReference type="AlphaFoldDB" id="A0A396JJ49"/>